<evidence type="ECO:0000256" key="2">
    <source>
        <dbReference type="ARBA" id="ARBA00009677"/>
    </source>
</evidence>
<evidence type="ECO:0000259" key="8">
    <source>
        <dbReference type="Pfam" id="PF06429"/>
    </source>
</evidence>
<dbReference type="PROSITE" id="PS00588">
    <property type="entry name" value="FLAGELLA_BB_ROD"/>
    <property type="match status" value="1"/>
</dbReference>
<reference evidence="9 10" key="1">
    <citation type="journal article" date="2023" name="Int. J. Syst. Evol. Microbiol.">
        <title>Ligilactobacillus ubinensis sp. nov., a novel species isolated from the wild ferment of a durian fruit (Durio zibethinus).</title>
        <authorList>
            <person name="Heng Y.C."/>
            <person name="Menon N."/>
            <person name="Chen B."/>
            <person name="Loo B.Z.L."/>
            <person name="Wong G.W.J."/>
            <person name="Lim A.C.H."/>
            <person name="Silvaraju S."/>
            <person name="Kittelmann S."/>
        </authorList>
    </citation>
    <scope>NUCLEOTIDE SEQUENCE [LARGE SCALE GENOMIC DNA]</scope>
    <source>
        <strain evidence="9 10">WILCCON 0076</strain>
    </source>
</reference>
<evidence type="ECO:0000256" key="1">
    <source>
        <dbReference type="ARBA" id="ARBA00004117"/>
    </source>
</evidence>
<proteinExistence type="inferred from homology"/>
<comment type="similarity">
    <text evidence="2">Belongs to the flagella basal body rod proteins family.</text>
</comment>
<keyword evidence="4 6" id="KW-0975">Bacterial flagellum</keyword>
<keyword evidence="9" id="KW-0282">Flagellum</keyword>
<evidence type="ECO:0000256" key="6">
    <source>
        <dbReference type="RuleBase" id="RU362062"/>
    </source>
</evidence>
<dbReference type="NCBIfam" id="TIGR01395">
    <property type="entry name" value="FlgC"/>
    <property type="match status" value="1"/>
</dbReference>
<comment type="subunit">
    <text evidence="5 6">The basal body constitutes a major portion of the flagellar organelle and consists of four rings (L,P,S, and M) mounted on a central rod. The rod consists of about 26 subunits of FlgG in the distal portion, and FlgB, FlgC and FlgF are thought to build up the proximal portion of the rod with about 6 subunits each.</text>
</comment>
<accession>A0A9X2FIY1</accession>
<dbReference type="Proteomes" id="UP001139006">
    <property type="component" value="Unassembled WGS sequence"/>
</dbReference>
<dbReference type="AlphaFoldDB" id="A0A9X2FIY1"/>
<dbReference type="InterPro" id="IPR019776">
    <property type="entry name" value="Flagellar_basal_body_rod_CS"/>
</dbReference>
<feature type="domain" description="Flagellar basal body rod protein N-terminal" evidence="7">
    <location>
        <begin position="7"/>
        <end position="34"/>
    </location>
</feature>
<keyword evidence="9" id="KW-0969">Cilium</keyword>
<dbReference type="InterPro" id="IPR001444">
    <property type="entry name" value="Flag_bb_rod_N"/>
</dbReference>
<dbReference type="PANTHER" id="PTHR30435">
    <property type="entry name" value="FLAGELLAR PROTEIN"/>
    <property type="match status" value="1"/>
</dbReference>
<evidence type="ECO:0000313" key="10">
    <source>
        <dbReference type="Proteomes" id="UP001139006"/>
    </source>
</evidence>
<gene>
    <name evidence="9" type="primary">flgC</name>
    <name evidence="9" type="ORF">LB941_02740</name>
</gene>
<feature type="domain" description="Flagellar basal-body/hook protein C-terminal" evidence="8">
    <location>
        <begin position="96"/>
        <end position="138"/>
    </location>
</feature>
<evidence type="ECO:0000256" key="4">
    <source>
        <dbReference type="ARBA" id="ARBA00023143"/>
    </source>
</evidence>
<dbReference type="RefSeq" id="WP_253359271.1">
    <property type="nucleotide sequence ID" value="NZ_JAIULA010000003.1"/>
</dbReference>
<dbReference type="GO" id="GO:0030694">
    <property type="term" value="C:bacterial-type flagellum basal body, rod"/>
    <property type="evidence" value="ECO:0007669"/>
    <property type="project" value="UniProtKB-UniRule"/>
</dbReference>
<dbReference type="Pfam" id="PF06429">
    <property type="entry name" value="Flg_bbr_C"/>
    <property type="match status" value="1"/>
</dbReference>
<dbReference type="EMBL" id="JAIULA010000003">
    <property type="protein sequence ID" value="MCP0886254.1"/>
    <property type="molecule type" value="Genomic_DNA"/>
</dbReference>
<evidence type="ECO:0000313" key="9">
    <source>
        <dbReference type="EMBL" id="MCP0886254.1"/>
    </source>
</evidence>
<evidence type="ECO:0000256" key="5">
    <source>
        <dbReference type="ARBA" id="ARBA00025933"/>
    </source>
</evidence>
<name>A0A9X2FIY1_9LACO</name>
<dbReference type="Pfam" id="PF00460">
    <property type="entry name" value="Flg_bb_rod"/>
    <property type="match status" value="1"/>
</dbReference>
<dbReference type="InterPro" id="IPR006299">
    <property type="entry name" value="FlgC"/>
</dbReference>
<evidence type="ECO:0000256" key="3">
    <source>
        <dbReference type="ARBA" id="ARBA00017941"/>
    </source>
</evidence>
<sequence>MSVFNGLQINASGLALERLKLDTISSNIANLNTDQTTTTSAYHAKSVVFSENVKSVSGDDSNFGGTQSSGVKVLGIDEDTEKNLKYDPTNEAADSNGYVEESNVNLSDEMVNMIQAMRTYEANTSSEEANKTILSKALEISKS</sequence>
<comment type="caution">
    <text evidence="9">The sequence shown here is derived from an EMBL/GenBank/DDBJ whole genome shotgun (WGS) entry which is preliminary data.</text>
</comment>
<keyword evidence="9" id="KW-0966">Cell projection</keyword>
<protein>
    <recommendedName>
        <fullName evidence="3 6">Flagellar basal-body rod protein FlgC</fullName>
    </recommendedName>
</protein>
<keyword evidence="10" id="KW-1185">Reference proteome</keyword>
<dbReference type="GO" id="GO:0071978">
    <property type="term" value="P:bacterial-type flagellum-dependent swarming motility"/>
    <property type="evidence" value="ECO:0007669"/>
    <property type="project" value="TreeGrafter"/>
</dbReference>
<organism evidence="9 10">
    <name type="scientific">Ligilactobacillus ubinensis</name>
    <dbReference type="NCBI Taxonomy" id="2876789"/>
    <lineage>
        <taxon>Bacteria</taxon>
        <taxon>Bacillati</taxon>
        <taxon>Bacillota</taxon>
        <taxon>Bacilli</taxon>
        <taxon>Lactobacillales</taxon>
        <taxon>Lactobacillaceae</taxon>
        <taxon>Ligilactobacillus</taxon>
    </lineage>
</organism>
<dbReference type="InterPro" id="IPR010930">
    <property type="entry name" value="Flg_bb/hook_C_dom"/>
</dbReference>
<comment type="subcellular location">
    <subcellularLocation>
        <location evidence="1 6">Bacterial flagellum basal body</location>
    </subcellularLocation>
</comment>
<dbReference type="PANTHER" id="PTHR30435:SF2">
    <property type="entry name" value="FLAGELLAR BASAL-BODY ROD PROTEIN FLGC"/>
    <property type="match status" value="1"/>
</dbReference>
<evidence type="ECO:0000259" key="7">
    <source>
        <dbReference type="Pfam" id="PF00460"/>
    </source>
</evidence>